<evidence type="ECO:0000256" key="2">
    <source>
        <dbReference type="SAM" id="MobiDB-lite"/>
    </source>
</evidence>
<dbReference type="Proteomes" id="UP001164390">
    <property type="component" value="Chromosome"/>
</dbReference>
<dbReference type="GO" id="GO:0016787">
    <property type="term" value="F:hydrolase activity"/>
    <property type="evidence" value="ECO:0007669"/>
    <property type="project" value="UniProtKB-KW"/>
</dbReference>
<gene>
    <name evidence="3" type="ORF">L0C25_18330</name>
</gene>
<protein>
    <submittedName>
        <fullName evidence="3">HAD family hydrolase</fullName>
    </submittedName>
</protein>
<evidence type="ECO:0000256" key="1">
    <source>
        <dbReference type="ARBA" id="ARBA00022801"/>
    </source>
</evidence>
<dbReference type="InterPro" id="IPR023214">
    <property type="entry name" value="HAD_sf"/>
</dbReference>
<proteinExistence type="predicted"/>
<accession>A0AA46TGM0</accession>
<keyword evidence="4" id="KW-1185">Reference proteome</keyword>
<feature type="region of interest" description="Disordered" evidence="2">
    <location>
        <begin position="1"/>
        <end position="28"/>
    </location>
</feature>
<sequence>MQSRPATSSRRRPRCSTRRSRSGRARDEHRSATFDDICTLAGVPATADAVAAYRAFWEPSTVTDPDAGALFESLRAVGIKVGVLSNTVWPRAWHEQIFARDGVHHLIDGDVYTCEIDWTKPDPRAFEAAMAAIGADTAASCAFVGDRLFDDIWGAASVGMRTIHVPHSTIPADQLGHAVGEPDAVVQRLSEVANVVEHWNRPR</sequence>
<dbReference type="InterPro" id="IPR051540">
    <property type="entry name" value="S-2-haloacid_dehalogenase"/>
</dbReference>
<dbReference type="PANTHER" id="PTHR43316">
    <property type="entry name" value="HYDROLASE, HALOACID DELAHOGENASE-RELATED"/>
    <property type="match status" value="1"/>
</dbReference>
<feature type="compositionally biased region" description="Basic residues" evidence="2">
    <location>
        <begin position="9"/>
        <end position="23"/>
    </location>
</feature>
<keyword evidence="1 3" id="KW-0378">Hydrolase</keyword>
<evidence type="ECO:0000313" key="4">
    <source>
        <dbReference type="Proteomes" id="UP001164390"/>
    </source>
</evidence>
<dbReference type="EMBL" id="CP094970">
    <property type="protein sequence ID" value="UYM04474.1"/>
    <property type="molecule type" value="Genomic_DNA"/>
</dbReference>
<evidence type="ECO:0000313" key="3">
    <source>
        <dbReference type="EMBL" id="UYM04474.1"/>
    </source>
</evidence>
<organism evidence="3 4">
    <name type="scientific">Solicola gregarius</name>
    <dbReference type="NCBI Taxonomy" id="2908642"/>
    <lineage>
        <taxon>Bacteria</taxon>
        <taxon>Bacillati</taxon>
        <taxon>Actinomycetota</taxon>
        <taxon>Actinomycetes</taxon>
        <taxon>Propionibacteriales</taxon>
        <taxon>Nocardioidaceae</taxon>
        <taxon>Solicola</taxon>
    </lineage>
</organism>
<dbReference type="PANTHER" id="PTHR43316:SF3">
    <property type="entry name" value="HALOACID DEHALOGENASE, TYPE II (AFU_ORTHOLOGUE AFUA_2G07750)-RELATED"/>
    <property type="match status" value="1"/>
</dbReference>
<dbReference type="InterPro" id="IPR036412">
    <property type="entry name" value="HAD-like_sf"/>
</dbReference>
<dbReference type="RefSeq" id="WP_271633196.1">
    <property type="nucleotide sequence ID" value="NZ_CP094970.1"/>
</dbReference>
<dbReference type="AlphaFoldDB" id="A0AA46TGM0"/>
<dbReference type="SUPFAM" id="SSF56784">
    <property type="entry name" value="HAD-like"/>
    <property type="match status" value="1"/>
</dbReference>
<dbReference type="Pfam" id="PF13242">
    <property type="entry name" value="Hydrolase_like"/>
    <property type="match status" value="1"/>
</dbReference>
<reference evidence="3" key="1">
    <citation type="submission" date="2022-01" db="EMBL/GenBank/DDBJ databases">
        <title>Nocardioidaceae gen. sp. A5X3R13.</title>
        <authorList>
            <person name="Lopez Marin M.A."/>
            <person name="Uhlik O."/>
        </authorList>
    </citation>
    <scope>NUCLEOTIDE SEQUENCE</scope>
    <source>
        <strain evidence="3">A5X3R13</strain>
    </source>
</reference>
<name>A0AA46TGM0_9ACTN</name>
<dbReference type="Gene3D" id="3.40.50.1000">
    <property type="entry name" value="HAD superfamily/HAD-like"/>
    <property type="match status" value="1"/>
</dbReference>
<dbReference type="KEGG" id="sgrg:L0C25_18330"/>